<protein>
    <submittedName>
        <fullName evidence="1">Uncharacterized protein</fullName>
    </submittedName>
</protein>
<dbReference type="Proteomes" id="UP000182836">
    <property type="component" value="Unassembled WGS sequence"/>
</dbReference>
<name>A0A0D1VAX0_ANEMI</name>
<accession>A0A0D1VAX0</accession>
<dbReference type="GeneID" id="42305010"/>
<gene>
    <name evidence="1" type="ORF">AF333_07335</name>
    <name evidence="2" type="ORF">SAMN04487909_10673</name>
</gene>
<keyword evidence="3" id="KW-1185">Reference proteome</keyword>
<dbReference type="RefSeq" id="WP_043065513.1">
    <property type="nucleotide sequence ID" value="NZ_BJOA01000019.1"/>
</dbReference>
<dbReference type="PATRIC" id="fig|47500.8.peg.6110"/>
<reference evidence="2 4" key="2">
    <citation type="submission" date="2016-10" db="EMBL/GenBank/DDBJ databases">
        <authorList>
            <person name="de Groot N.N."/>
        </authorList>
    </citation>
    <scope>NUCLEOTIDE SEQUENCE [LARGE SCALE GENOMIC DNA]</scope>
    <source>
        <strain evidence="2 4">DSM 2895</strain>
    </source>
</reference>
<dbReference type="AlphaFoldDB" id="A0A0D1VAX0"/>
<evidence type="ECO:0000313" key="4">
    <source>
        <dbReference type="Proteomes" id="UP000182836"/>
    </source>
</evidence>
<dbReference type="Proteomes" id="UP000037269">
    <property type="component" value="Unassembled WGS sequence"/>
</dbReference>
<evidence type="ECO:0000313" key="2">
    <source>
        <dbReference type="EMBL" id="SDI65992.1"/>
    </source>
</evidence>
<dbReference type="EMBL" id="FNED01000006">
    <property type="protein sequence ID" value="SDI65992.1"/>
    <property type="molecule type" value="Genomic_DNA"/>
</dbReference>
<evidence type="ECO:0000313" key="3">
    <source>
        <dbReference type="Proteomes" id="UP000037269"/>
    </source>
</evidence>
<evidence type="ECO:0000313" key="1">
    <source>
        <dbReference type="EMBL" id="KON95323.1"/>
    </source>
</evidence>
<organism evidence="1 3">
    <name type="scientific">Aneurinibacillus migulanus</name>
    <name type="common">Bacillus migulanus</name>
    <dbReference type="NCBI Taxonomy" id="47500"/>
    <lineage>
        <taxon>Bacteria</taxon>
        <taxon>Bacillati</taxon>
        <taxon>Bacillota</taxon>
        <taxon>Bacilli</taxon>
        <taxon>Bacillales</taxon>
        <taxon>Paenibacillaceae</taxon>
        <taxon>Aneurinibacillus group</taxon>
        <taxon>Aneurinibacillus</taxon>
    </lineage>
</organism>
<sequence length="126" mass="14865">MGKYVSIRGWFECEENDIGKIKEVCNYFSENHSENQLTHDKRKLYQSGWNFPEKVINWTAYVFYGADIREYHSDFIKKQVVAIAKVNPEITGYFLIDDHDGEKKVCWQVFDGNLVETEQGKILFNQ</sequence>
<proteinExistence type="predicted"/>
<reference evidence="1 3" key="1">
    <citation type="submission" date="2015-07" db="EMBL/GenBank/DDBJ databases">
        <title>Fjat-14205 dsm 2895.</title>
        <authorList>
            <person name="Liu B."/>
            <person name="Wang J."/>
            <person name="Zhu Y."/>
            <person name="Liu G."/>
            <person name="Chen Q."/>
            <person name="Chen Z."/>
            <person name="Lan J."/>
            <person name="Che J."/>
            <person name="Ge C."/>
            <person name="Shi H."/>
            <person name="Pan Z."/>
            <person name="Liu X."/>
        </authorList>
    </citation>
    <scope>NUCLEOTIDE SEQUENCE [LARGE SCALE GENOMIC DNA]</scope>
    <source>
        <strain evidence="1 3">DSM 2895</strain>
    </source>
</reference>
<dbReference type="EMBL" id="LGUG01000004">
    <property type="protein sequence ID" value="KON95323.1"/>
    <property type="molecule type" value="Genomic_DNA"/>
</dbReference>
<dbReference type="OrthoDB" id="2621972at2"/>